<gene>
    <name evidence="1" type="ORF">PENTCL1PPCAC_16511</name>
</gene>
<protein>
    <submittedName>
        <fullName evidence="1">Uncharacterized protein</fullName>
    </submittedName>
</protein>
<proteinExistence type="predicted"/>
<accession>A0AAV5TJ35</accession>
<sequence length="116" mass="13541">AQSRNPYKSTGDLRSSQQLFLHSRCIARSHDGSRSQGLFLSACLHYPNGSCDTIQVHRIRHRYIHRGISRAFRAFKRPRFNIATRRILWTSSERDLNMSCYFRCSSCSQLLFTQSK</sequence>
<feature type="non-terminal residue" evidence="1">
    <location>
        <position position="116"/>
    </location>
</feature>
<dbReference type="AlphaFoldDB" id="A0AAV5TJ35"/>
<name>A0AAV5TJ35_9BILA</name>
<dbReference type="EMBL" id="BTSX01000004">
    <property type="protein sequence ID" value="GMS94336.1"/>
    <property type="molecule type" value="Genomic_DNA"/>
</dbReference>
<reference evidence="1" key="1">
    <citation type="submission" date="2023-10" db="EMBL/GenBank/DDBJ databases">
        <title>Genome assembly of Pristionchus species.</title>
        <authorList>
            <person name="Yoshida K."/>
            <person name="Sommer R.J."/>
        </authorList>
    </citation>
    <scope>NUCLEOTIDE SEQUENCE</scope>
    <source>
        <strain evidence="1">RS0144</strain>
    </source>
</reference>
<feature type="non-terminal residue" evidence="1">
    <location>
        <position position="1"/>
    </location>
</feature>
<evidence type="ECO:0000313" key="2">
    <source>
        <dbReference type="Proteomes" id="UP001432027"/>
    </source>
</evidence>
<comment type="caution">
    <text evidence="1">The sequence shown here is derived from an EMBL/GenBank/DDBJ whole genome shotgun (WGS) entry which is preliminary data.</text>
</comment>
<organism evidence="1 2">
    <name type="scientific">Pristionchus entomophagus</name>
    <dbReference type="NCBI Taxonomy" id="358040"/>
    <lineage>
        <taxon>Eukaryota</taxon>
        <taxon>Metazoa</taxon>
        <taxon>Ecdysozoa</taxon>
        <taxon>Nematoda</taxon>
        <taxon>Chromadorea</taxon>
        <taxon>Rhabditida</taxon>
        <taxon>Rhabditina</taxon>
        <taxon>Diplogasteromorpha</taxon>
        <taxon>Diplogasteroidea</taxon>
        <taxon>Neodiplogasteridae</taxon>
        <taxon>Pristionchus</taxon>
    </lineage>
</organism>
<dbReference type="Proteomes" id="UP001432027">
    <property type="component" value="Unassembled WGS sequence"/>
</dbReference>
<evidence type="ECO:0000313" key="1">
    <source>
        <dbReference type="EMBL" id="GMS94336.1"/>
    </source>
</evidence>
<keyword evidence="2" id="KW-1185">Reference proteome</keyword>